<proteinExistence type="predicted"/>
<accession>A0A0P1E493</accession>
<dbReference type="Proteomes" id="UP000050786">
    <property type="component" value="Unassembled WGS sequence"/>
</dbReference>
<sequence>MMSWRISVPRIARIRCRSKGALHPLRFARLPREIFSQMKRIRSVMCGLDPVLTEVSGRQAVRGAESTGKAGL</sequence>
<dbReference type="EMBL" id="CYPS01000008">
    <property type="protein sequence ID" value="CUH41774.1"/>
    <property type="molecule type" value="Genomic_DNA"/>
</dbReference>
<name>A0A0P1E493_9RHOB</name>
<keyword evidence="2" id="KW-1185">Reference proteome</keyword>
<evidence type="ECO:0000313" key="1">
    <source>
        <dbReference type="EMBL" id="CUH41774.1"/>
    </source>
</evidence>
<evidence type="ECO:0000313" key="2">
    <source>
        <dbReference type="Proteomes" id="UP000050786"/>
    </source>
</evidence>
<protein>
    <submittedName>
        <fullName evidence="1">Uncharacterized protein</fullName>
    </submittedName>
</protein>
<reference evidence="2" key="1">
    <citation type="submission" date="2015-09" db="EMBL/GenBank/DDBJ databases">
        <authorList>
            <person name="Rodrigo-Torres L."/>
            <person name="Arahal D.R."/>
        </authorList>
    </citation>
    <scope>NUCLEOTIDE SEQUENCE [LARGE SCALE GENOMIC DNA]</scope>
    <source>
        <strain evidence="2">CECT 4293</strain>
    </source>
</reference>
<organism evidence="1 2">
    <name type="scientific">Ruegeria atlantica</name>
    <dbReference type="NCBI Taxonomy" id="81569"/>
    <lineage>
        <taxon>Bacteria</taxon>
        <taxon>Pseudomonadati</taxon>
        <taxon>Pseudomonadota</taxon>
        <taxon>Alphaproteobacteria</taxon>
        <taxon>Rhodobacterales</taxon>
        <taxon>Roseobacteraceae</taxon>
        <taxon>Ruegeria</taxon>
    </lineage>
</organism>
<gene>
    <name evidence="1" type="ORF">RUM4293_00655</name>
</gene>
<dbReference type="AlphaFoldDB" id="A0A0P1E493"/>